<keyword evidence="10" id="KW-1185">Reference proteome</keyword>
<dbReference type="InterPro" id="IPR050736">
    <property type="entry name" value="Sensor_HK_Regulatory"/>
</dbReference>
<feature type="domain" description="PAC" evidence="8">
    <location>
        <begin position="338"/>
        <end position="391"/>
    </location>
</feature>
<evidence type="ECO:0000313" key="9">
    <source>
        <dbReference type="EMBL" id="MCP9612065.1"/>
    </source>
</evidence>
<name>A0ABT1MHH0_9BACT</name>
<dbReference type="Gene3D" id="1.10.287.130">
    <property type="match status" value="1"/>
</dbReference>
<dbReference type="SMART" id="SM00388">
    <property type="entry name" value="HisKA"/>
    <property type="match status" value="1"/>
</dbReference>
<dbReference type="Gene3D" id="3.30.565.10">
    <property type="entry name" value="Histidine kinase-like ATPase, C-terminal domain"/>
    <property type="match status" value="1"/>
</dbReference>
<gene>
    <name evidence="9" type="ORF">NMU02_08175</name>
</gene>
<dbReference type="CDD" id="cd16922">
    <property type="entry name" value="HATPase_EvgS-ArcB-TorS-like"/>
    <property type="match status" value="1"/>
</dbReference>
<comment type="caution">
    <text evidence="9">The sequence shown here is derived from an EMBL/GenBank/DDBJ whole genome shotgun (WGS) entry which is preliminary data.</text>
</comment>
<dbReference type="PANTHER" id="PTHR43711:SF31">
    <property type="entry name" value="HISTIDINE KINASE"/>
    <property type="match status" value="1"/>
</dbReference>
<keyword evidence="6" id="KW-0902">Two-component regulatory system</keyword>
<dbReference type="Pfam" id="PF08447">
    <property type="entry name" value="PAS_3"/>
    <property type="match status" value="1"/>
</dbReference>
<keyword evidence="3" id="KW-0597">Phosphoprotein</keyword>
<dbReference type="InterPro" id="IPR003594">
    <property type="entry name" value="HATPase_dom"/>
</dbReference>
<evidence type="ECO:0000259" key="8">
    <source>
        <dbReference type="PROSITE" id="PS50113"/>
    </source>
</evidence>
<dbReference type="InterPro" id="IPR001610">
    <property type="entry name" value="PAC"/>
</dbReference>
<dbReference type="PRINTS" id="PR00344">
    <property type="entry name" value="BCTRLSENSOR"/>
</dbReference>
<dbReference type="EMBL" id="JANDHW010000006">
    <property type="protein sequence ID" value="MCP9612065.1"/>
    <property type="molecule type" value="Genomic_DNA"/>
</dbReference>
<dbReference type="InterPro" id="IPR003661">
    <property type="entry name" value="HisK_dim/P_dom"/>
</dbReference>
<dbReference type="Proteomes" id="UP001205603">
    <property type="component" value="Unassembled WGS sequence"/>
</dbReference>
<comment type="catalytic activity">
    <reaction evidence="1">
        <text>ATP + protein L-histidine = ADP + protein N-phospho-L-histidine.</text>
        <dbReference type="EC" id="2.7.13.3"/>
    </reaction>
</comment>
<reference evidence="9 10" key="1">
    <citation type="submission" date="2022-07" db="EMBL/GenBank/DDBJ databases">
        <title>Fecal culturing of patients with breast cancer.</title>
        <authorList>
            <person name="Teng N.M.Y."/>
            <person name="Kiu R."/>
            <person name="Evans R."/>
            <person name="Baker D.J."/>
            <person name="Zenner C."/>
            <person name="Robinson S.D."/>
            <person name="Hall L.J."/>
        </authorList>
    </citation>
    <scope>NUCLEOTIDE SEQUENCE [LARGE SCALE GENOMIC DNA]</scope>
    <source>
        <strain evidence="9 10">LH1063</strain>
    </source>
</reference>
<feature type="domain" description="Histidine kinase" evidence="7">
    <location>
        <begin position="409"/>
        <end position="619"/>
    </location>
</feature>
<dbReference type="Gene3D" id="3.30.450.20">
    <property type="entry name" value="PAS domain"/>
    <property type="match status" value="2"/>
</dbReference>
<dbReference type="SUPFAM" id="SSF55874">
    <property type="entry name" value="ATPase domain of HSP90 chaperone/DNA topoisomerase II/histidine kinase"/>
    <property type="match status" value="1"/>
</dbReference>
<dbReference type="InterPro" id="IPR005467">
    <property type="entry name" value="His_kinase_dom"/>
</dbReference>
<evidence type="ECO:0000256" key="4">
    <source>
        <dbReference type="ARBA" id="ARBA00022679"/>
    </source>
</evidence>
<dbReference type="InterPro" id="IPR013655">
    <property type="entry name" value="PAS_fold_3"/>
</dbReference>
<evidence type="ECO:0000256" key="5">
    <source>
        <dbReference type="ARBA" id="ARBA00022777"/>
    </source>
</evidence>
<accession>A0ABT1MHH0</accession>
<dbReference type="InterPro" id="IPR035965">
    <property type="entry name" value="PAS-like_dom_sf"/>
</dbReference>
<dbReference type="InterPro" id="IPR000014">
    <property type="entry name" value="PAS"/>
</dbReference>
<dbReference type="SUPFAM" id="SSF55785">
    <property type="entry name" value="PYP-like sensor domain (PAS domain)"/>
    <property type="match status" value="2"/>
</dbReference>
<dbReference type="CDD" id="cd00082">
    <property type="entry name" value="HisKA"/>
    <property type="match status" value="1"/>
</dbReference>
<protein>
    <recommendedName>
        <fullName evidence="2">histidine kinase</fullName>
        <ecNumber evidence="2">2.7.13.3</ecNumber>
    </recommendedName>
</protein>
<evidence type="ECO:0000256" key="3">
    <source>
        <dbReference type="ARBA" id="ARBA00022553"/>
    </source>
</evidence>
<keyword evidence="9" id="KW-0067">ATP-binding</keyword>
<evidence type="ECO:0000256" key="2">
    <source>
        <dbReference type="ARBA" id="ARBA00012438"/>
    </source>
</evidence>
<dbReference type="Pfam" id="PF00512">
    <property type="entry name" value="HisKA"/>
    <property type="match status" value="1"/>
</dbReference>
<dbReference type="InterPro" id="IPR000700">
    <property type="entry name" value="PAS-assoc_C"/>
</dbReference>
<dbReference type="PROSITE" id="PS50113">
    <property type="entry name" value="PAC"/>
    <property type="match status" value="1"/>
</dbReference>
<organism evidence="9 10">
    <name type="scientific">Coprobacter tertius</name>
    <dbReference type="NCBI Taxonomy" id="2944915"/>
    <lineage>
        <taxon>Bacteria</taxon>
        <taxon>Pseudomonadati</taxon>
        <taxon>Bacteroidota</taxon>
        <taxon>Bacteroidia</taxon>
        <taxon>Bacteroidales</taxon>
        <taxon>Barnesiellaceae</taxon>
        <taxon>Coprobacter</taxon>
    </lineage>
</organism>
<dbReference type="EC" id="2.7.13.3" evidence="2"/>
<keyword evidence="5" id="KW-0418">Kinase</keyword>
<dbReference type="PANTHER" id="PTHR43711">
    <property type="entry name" value="TWO-COMPONENT HISTIDINE KINASE"/>
    <property type="match status" value="1"/>
</dbReference>
<evidence type="ECO:0000259" key="7">
    <source>
        <dbReference type="PROSITE" id="PS50109"/>
    </source>
</evidence>
<dbReference type="SMART" id="SM00086">
    <property type="entry name" value="PAC"/>
    <property type="match status" value="2"/>
</dbReference>
<proteinExistence type="predicted"/>
<dbReference type="PROSITE" id="PS50109">
    <property type="entry name" value="HIS_KIN"/>
    <property type="match status" value="1"/>
</dbReference>
<evidence type="ECO:0000256" key="6">
    <source>
        <dbReference type="ARBA" id="ARBA00023012"/>
    </source>
</evidence>
<dbReference type="GO" id="GO:0005524">
    <property type="term" value="F:ATP binding"/>
    <property type="evidence" value="ECO:0007669"/>
    <property type="project" value="UniProtKB-KW"/>
</dbReference>
<dbReference type="RefSeq" id="WP_255027292.1">
    <property type="nucleotide sequence ID" value="NZ_JANDHW010000006.1"/>
</dbReference>
<dbReference type="CDD" id="cd00130">
    <property type="entry name" value="PAS"/>
    <property type="match status" value="1"/>
</dbReference>
<dbReference type="Pfam" id="PF02518">
    <property type="entry name" value="HATPase_c"/>
    <property type="match status" value="1"/>
</dbReference>
<dbReference type="InterPro" id="IPR036890">
    <property type="entry name" value="HATPase_C_sf"/>
</dbReference>
<dbReference type="SUPFAM" id="SSF47384">
    <property type="entry name" value="Homodimeric domain of signal transducing histidine kinase"/>
    <property type="match status" value="1"/>
</dbReference>
<dbReference type="SMART" id="SM00387">
    <property type="entry name" value="HATPase_c"/>
    <property type="match status" value="1"/>
</dbReference>
<evidence type="ECO:0000313" key="10">
    <source>
        <dbReference type="Proteomes" id="UP001205603"/>
    </source>
</evidence>
<evidence type="ECO:0000256" key="1">
    <source>
        <dbReference type="ARBA" id="ARBA00000085"/>
    </source>
</evidence>
<dbReference type="InterPro" id="IPR036097">
    <property type="entry name" value="HisK_dim/P_sf"/>
</dbReference>
<keyword evidence="9" id="KW-0547">Nucleotide-binding</keyword>
<sequence>MEKHPDFDFFSELMTNANMGWWEADLENEIYICSQYISNLLNLGQDGIISFSDFNKRILKEEQRPTTVHSFNLQNTKEAVYLLDTLKGPIWVRSKICFQKIDNNGKTIVYGIAETQDGPDMASAYQALQKNERILYTIYKYLPVGLELYDINGVLIDLNDKELDIFHLKKKEDILGINIFENPIFPEDMKEKLRNNENADFTFRYDFSKLNGYYQTKKKKGTIDLMTKVTTLYDENQQPSNYLLINTDKTESTVVYNKILEFEKLFELVGNYSKVGYAYFNILSQKGHASKSWYKNVGERYGISLNKIVGIYSHVHPTDRKVLNNFITEAKNGTAQKLSHEIRVLRKNGKHTWTHVNLLVNNYDPQNNIIELIAINYDITEMKLTEEMLINAKNKAEESDRLKSAFLASMSHEIRTPLNAIIGFSNLLLYADDQTEKEQYNALINHNNELLLKLIDDILDLSKIESGSLELIPSWFNLSEFIEECIKEFSSQAPPQVKIIFHKADYDFWVELDIMRIKQILNNFISNALKNTTQGSIEISYQTQPNGIKISVSDTGPGIPPDKIDKIFERFEKLNSFTQGIGLGLPICKSIVEKMGGKIGVISEINRGSTFWFEIPCQILIADDTKNDQP</sequence>
<dbReference type="InterPro" id="IPR004358">
    <property type="entry name" value="Sig_transdc_His_kin-like_C"/>
</dbReference>
<keyword evidence="4" id="KW-0808">Transferase</keyword>